<organism evidence="2 3">
    <name type="scientific">Flavobacterium stagni</name>
    <dbReference type="NCBI Taxonomy" id="2506421"/>
    <lineage>
        <taxon>Bacteria</taxon>
        <taxon>Pseudomonadati</taxon>
        <taxon>Bacteroidota</taxon>
        <taxon>Flavobacteriia</taxon>
        <taxon>Flavobacteriales</taxon>
        <taxon>Flavobacteriaceae</taxon>
        <taxon>Flavobacterium</taxon>
    </lineage>
</organism>
<dbReference type="InterPro" id="IPR015032">
    <property type="entry name" value="ThsB__TIR-like_domain"/>
</dbReference>
<evidence type="ECO:0000313" key="2">
    <source>
        <dbReference type="EMBL" id="RXR20191.1"/>
    </source>
</evidence>
<dbReference type="EMBL" id="SBKN01000010">
    <property type="protein sequence ID" value="RXR20191.1"/>
    <property type="molecule type" value="Genomic_DNA"/>
</dbReference>
<proteinExistence type="predicted"/>
<evidence type="ECO:0000259" key="1">
    <source>
        <dbReference type="Pfam" id="PF08937"/>
    </source>
</evidence>
<dbReference type="Proteomes" id="UP000289857">
    <property type="component" value="Unassembled WGS sequence"/>
</dbReference>
<sequence length="223" mass="26301">MGKKIFVSYKYSDDNVESLPGKGWFEKTTVRDYVDKFETLLEDEDDIYKGESDGEDLSEKSEDEIAELLKDRIYDSTVTVIFISKGMNENRPENDQWIPWEICYSIKEITRGGRTSQTNAVLCVVLPDNNGSYEYLITYDSECNCMNYKTYFLFPIIRKNMFNIKEPVTTFCKNQTVYHGYSSYFHMVKWEDFIKDYKSQIDICLHIKDNIDDYEDLCKKLEA</sequence>
<reference evidence="3" key="1">
    <citation type="submission" date="2019-01" db="EMBL/GenBank/DDBJ databases">
        <title>Cytophagaceae bacterium strain CAR-16.</title>
        <authorList>
            <person name="Chen W.-M."/>
        </authorList>
    </citation>
    <scope>NUCLEOTIDE SEQUENCE [LARGE SCALE GENOMIC DNA]</scope>
    <source>
        <strain evidence="3">WWJ-16</strain>
    </source>
</reference>
<dbReference type="RefSeq" id="WP_129462412.1">
    <property type="nucleotide sequence ID" value="NZ_SBKN01000010.1"/>
</dbReference>
<gene>
    <name evidence="2" type="ORF">EQG61_13150</name>
</gene>
<evidence type="ECO:0000313" key="3">
    <source>
        <dbReference type="Proteomes" id="UP000289857"/>
    </source>
</evidence>
<protein>
    <recommendedName>
        <fullName evidence="1">Thoeris protein ThsB TIR-like domain-containing protein</fullName>
    </recommendedName>
</protein>
<dbReference type="AlphaFoldDB" id="A0A4V1N220"/>
<keyword evidence="3" id="KW-1185">Reference proteome</keyword>
<name>A0A4V1N220_9FLAO</name>
<feature type="domain" description="Thoeris protein ThsB TIR-like" evidence="1">
    <location>
        <begin position="30"/>
        <end position="128"/>
    </location>
</feature>
<accession>A0A4V1N220</accession>
<dbReference type="OrthoDB" id="9798540at2"/>
<comment type="caution">
    <text evidence="2">The sequence shown here is derived from an EMBL/GenBank/DDBJ whole genome shotgun (WGS) entry which is preliminary data.</text>
</comment>
<dbReference type="Pfam" id="PF08937">
    <property type="entry name" value="ThsB_TIR"/>
    <property type="match status" value="1"/>
</dbReference>